<dbReference type="SUPFAM" id="SSF52540">
    <property type="entry name" value="P-loop containing nucleoside triphosphate hydrolases"/>
    <property type="match status" value="1"/>
</dbReference>
<organism evidence="1 2">
    <name type="scientific">Streptantibioticus silvisoli</name>
    <dbReference type="NCBI Taxonomy" id="2705255"/>
    <lineage>
        <taxon>Bacteria</taxon>
        <taxon>Bacillati</taxon>
        <taxon>Actinomycetota</taxon>
        <taxon>Actinomycetes</taxon>
        <taxon>Kitasatosporales</taxon>
        <taxon>Streptomycetaceae</taxon>
        <taxon>Streptantibioticus</taxon>
    </lineage>
</organism>
<reference evidence="1 2" key="1">
    <citation type="submission" date="2023-05" db="EMBL/GenBank/DDBJ databases">
        <title>Streptantibioticus silvisoli sp. nov., acidotolerant actinomycetes 1 from pine litter.</title>
        <authorList>
            <person name="Swiecimska M."/>
            <person name="Golinska P."/>
            <person name="Sangal V."/>
            <person name="Wachnowicz B."/>
            <person name="Goodfellow M."/>
        </authorList>
    </citation>
    <scope>NUCLEOTIDE SEQUENCE [LARGE SCALE GENOMIC DNA]</scope>
    <source>
        <strain evidence="1 2">SL54</strain>
    </source>
</reference>
<evidence type="ECO:0008006" key="3">
    <source>
        <dbReference type="Google" id="ProtNLM"/>
    </source>
</evidence>
<dbReference type="EMBL" id="JAAGKO020000040">
    <property type="protein sequence ID" value="MDI5965755.1"/>
    <property type="molecule type" value="Genomic_DNA"/>
</dbReference>
<sequence length="713" mass="76886">MSTNYTIRESGDDLDVPDFMRSDAPTVSLHKPHLTIVGEVVDRTSADTIEMVVDDQADDGEDTAPGIVEYYVPRPPVLYRGGSAAMTAARYTGRATALGTRYFGHGLLHTSRLGYRYVRARDHHDTIGGMASATDWTKIHQTRRTRWKFLARSIGGLGLADLLGWWGLTAGAGLAAADSWAILPGAEAAAAVAAITAYGRYRLNRRIAPGEIVAAEDIDDGVEPYPLAWCKSPEQVADCVGRALAAEGVSTRSIILGSVRDWGYEIDVVLKGSTPGKVQSAADQIESHLAIPDGGFMMEPLASDKSRITVRLVRADPFADMPRPQIHAPRSLSVHDAIVMGRAMDGSPFEITLDGFCALVVGAMGAGKTLGASRTIAEALTACVDAVCWDLDPIKGGLAEFGDLMELRARTQEECEEALDRALAYVNARKEVMPRVPGMGDRWKATAEHPHVYIFIDEYLLLTPKGKKTAIDVLRTGRQYGVYLIMMGQEATGDALGDAVAGVIPYRIGMACRFEDVRIVFGAGMGALGWRPDRMKPAVGPVVNDAGQSYIMGGQFTRPIRHRFNGYSRDQILNAVPERVAAGVNRTDADTILAAGYALESTAQRGSLTDQLAVSDEADAFLLSVLFQEFDSRGRDFLPSTEILVPAVEAAGIEGIDSTVLGKKLRSHADVKADRQNCPEGYLRGWTRDDVEKAAKGLLDPAKARQNPGKSPA</sequence>
<protein>
    <recommendedName>
        <fullName evidence="3">Cell division protein FtsK</fullName>
    </recommendedName>
</protein>
<proteinExistence type="predicted"/>
<evidence type="ECO:0000313" key="1">
    <source>
        <dbReference type="EMBL" id="MDI5965755.1"/>
    </source>
</evidence>
<dbReference type="Proteomes" id="UP001156398">
    <property type="component" value="Unassembled WGS sequence"/>
</dbReference>
<comment type="caution">
    <text evidence="1">The sequence shown here is derived from an EMBL/GenBank/DDBJ whole genome shotgun (WGS) entry which is preliminary data.</text>
</comment>
<accession>A0ABT6W5U6</accession>
<dbReference type="InterPro" id="IPR027417">
    <property type="entry name" value="P-loop_NTPase"/>
</dbReference>
<gene>
    <name evidence="1" type="ORF">POF43_024015</name>
</gene>
<evidence type="ECO:0000313" key="2">
    <source>
        <dbReference type="Proteomes" id="UP001156398"/>
    </source>
</evidence>
<keyword evidence="2" id="KW-1185">Reference proteome</keyword>
<name>A0ABT6W5U6_9ACTN</name>
<dbReference type="Gene3D" id="3.40.50.300">
    <property type="entry name" value="P-loop containing nucleotide triphosphate hydrolases"/>
    <property type="match status" value="1"/>
</dbReference>
<dbReference type="RefSeq" id="WP_271322085.1">
    <property type="nucleotide sequence ID" value="NZ_JAAGKO020000040.1"/>
</dbReference>